<keyword evidence="1" id="KW-0812">Transmembrane</keyword>
<feature type="transmembrane region" description="Helical" evidence="1">
    <location>
        <begin position="345"/>
        <end position="363"/>
    </location>
</feature>
<dbReference type="OrthoDB" id="5351773at2"/>
<name>A0A4R3MN79_9BACI</name>
<feature type="transmembrane region" description="Helical" evidence="1">
    <location>
        <begin position="168"/>
        <end position="185"/>
    </location>
</feature>
<gene>
    <name evidence="3" type="ORF">EDD68_1334</name>
</gene>
<comment type="caution">
    <text evidence="3">The sequence shown here is derived from an EMBL/GenBank/DDBJ whole genome shotgun (WGS) entry which is preliminary data.</text>
</comment>
<dbReference type="EMBL" id="SMAN01000033">
    <property type="protein sequence ID" value="TCT16687.1"/>
    <property type="molecule type" value="Genomic_DNA"/>
</dbReference>
<feature type="transmembrane region" description="Helical" evidence="1">
    <location>
        <begin position="192"/>
        <end position="210"/>
    </location>
</feature>
<feature type="transmembrane region" description="Helical" evidence="1">
    <location>
        <begin position="39"/>
        <end position="60"/>
    </location>
</feature>
<keyword evidence="1" id="KW-0472">Membrane</keyword>
<reference evidence="3 4" key="1">
    <citation type="submission" date="2019-03" db="EMBL/GenBank/DDBJ databases">
        <title>Genomic Encyclopedia of Type Strains, Phase IV (KMG-IV): sequencing the most valuable type-strain genomes for metagenomic binning, comparative biology and taxonomic classification.</title>
        <authorList>
            <person name="Goeker M."/>
        </authorList>
    </citation>
    <scope>NUCLEOTIDE SEQUENCE [LARGE SCALE GENOMIC DNA]</scope>
    <source>
        <strain evidence="3 4">DSM 25894</strain>
    </source>
</reference>
<keyword evidence="4" id="KW-1185">Reference proteome</keyword>
<feature type="transmembrane region" description="Helical" evidence="1">
    <location>
        <begin position="145"/>
        <end position="162"/>
    </location>
</feature>
<dbReference type="Pfam" id="PF09925">
    <property type="entry name" value="DUF2157"/>
    <property type="match status" value="1"/>
</dbReference>
<dbReference type="Proteomes" id="UP000294650">
    <property type="component" value="Unassembled WGS sequence"/>
</dbReference>
<accession>A0A4R3MN79</accession>
<feature type="transmembrane region" description="Helical" evidence="1">
    <location>
        <begin position="370"/>
        <end position="386"/>
    </location>
</feature>
<dbReference type="RefSeq" id="WP_132373142.1">
    <property type="nucleotide sequence ID" value="NZ_SMAN01000033.1"/>
</dbReference>
<feature type="transmembrane region" description="Helical" evidence="1">
    <location>
        <begin position="123"/>
        <end position="140"/>
    </location>
</feature>
<feature type="domain" description="DUF2157" evidence="2">
    <location>
        <begin position="12"/>
        <end position="145"/>
    </location>
</feature>
<dbReference type="InterPro" id="IPR018677">
    <property type="entry name" value="DUF2157"/>
</dbReference>
<feature type="transmembrane region" description="Helical" evidence="1">
    <location>
        <begin position="240"/>
        <end position="260"/>
    </location>
</feature>
<evidence type="ECO:0000313" key="4">
    <source>
        <dbReference type="Proteomes" id="UP000294650"/>
    </source>
</evidence>
<keyword evidence="1" id="KW-1133">Transmembrane helix</keyword>
<proteinExistence type="predicted"/>
<feature type="transmembrane region" description="Helical" evidence="1">
    <location>
        <begin position="309"/>
        <end position="333"/>
    </location>
</feature>
<evidence type="ECO:0000256" key="1">
    <source>
        <dbReference type="SAM" id="Phobius"/>
    </source>
</evidence>
<feature type="transmembrane region" description="Helical" evidence="1">
    <location>
        <begin position="98"/>
        <end position="117"/>
    </location>
</feature>
<organism evidence="3 4">
    <name type="scientific">Melghiribacillus thermohalophilus</name>
    <dbReference type="NCBI Taxonomy" id="1324956"/>
    <lineage>
        <taxon>Bacteria</taxon>
        <taxon>Bacillati</taxon>
        <taxon>Bacillota</taxon>
        <taxon>Bacilli</taxon>
        <taxon>Bacillales</taxon>
        <taxon>Bacillaceae</taxon>
        <taxon>Melghiribacillus</taxon>
    </lineage>
</organism>
<feature type="transmembrane region" description="Helical" evidence="1">
    <location>
        <begin position="272"/>
        <end position="288"/>
    </location>
</feature>
<evidence type="ECO:0000259" key="2">
    <source>
        <dbReference type="Pfam" id="PF09925"/>
    </source>
</evidence>
<evidence type="ECO:0000313" key="3">
    <source>
        <dbReference type="EMBL" id="TCT16687.1"/>
    </source>
</evidence>
<feature type="transmembrane region" description="Helical" evidence="1">
    <location>
        <begin position="66"/>
        <end position="86"/>
    </location>
</feature>
<dbReference type="AlphaFoldDB" id="A0A4R3MN79"/>
<protein>
    <submittedName>
        <fullName evidence="3">Putative membrane protein</fullName>
    </submittedName>
</protein>
<sequence>MNRKTIEREGKKWIEKGIISNDQLKQIANLYPERQHRSLLYVFAGLLIGLGFLTFIASNWSEIPPAGKMAIILVSMLAFYISGDWLYQNRSKWLGTSFYLIGILIFGSGIFLVGQIYHYTVYSSFPFVIWTLGAFLLYLVRKENVILVLSFIILTVGQVYSAVNYSSFGWFLYGLFMIGFGYFTYQKGTRVFAALFGISFVIQSLVLLVIEHFDYIWLSMFLLAFYILSDWLPKPILVRTFRIITLVSAFVLNVFNVFLFEHDNILSGFGEGLWFFGVFIFLLALGIFSKWKNRDFDHLADFILFMPVFYVKGAASFLSLILLYGFSISWLVAGYRDDDYERVNIGTVTFLVSTAAAYVQLAWDYMDRSLFFFIGGLFLFALSYVLEKRRRNVSHNQRGDRK</sequence>